<dbReference type="OrthoDB" id="1845088at2759"/>
<dbReference type="EMBL" id="LFYR01000104">
    <property type="protein sequence ID" value="KMZ75993.1"/>
    <property type="molecule type" value="Genomic_DNA"/>
</dbReference>
<evidence type="ECO:0000313" key="3">
    <source>
        <dbReference type="Proteomes" id="UP000036987"/>
    </source>
</evidence>
<dbReference type="Proteomes" id="UP000036987">
    <property type="component" value="Unassembled WGS sequence"/>
</dbReference>
<gene>
    <name evidence="2" type="ORF">ZOSMA_108G00310</name>
</gene>
<comment type="caution">
    <text evidence="2">The sequence shown here is derived from an EMBL/GenBank/DDBJ whole genome shotgun (WGS) entry which is preliminary data.</text>
</comment>
<evidence type="ECO:0000313" key="2">
    <source>
        <dbReference type="EMBL" id="KMZ75993.1"/>
    </source>
</evidence>
<evidence type="ECO:0000256" key="1">
    <source>
        <dbReference type="SAM" id="MobiDB-lite"/>
    </source>
</evidence>
<accession>A0A0K9Q3X4</accession>
<keyword evidence="3" id="KW-1185">Reference proteome</keyword>
<reference evidence="3" key="1">
    <citation type="journal article" date="2016" name="Nature">
        <title>The genome of the seagrass Zostera marina reveals angiosperm adaptation to the sea.</title>
        <authorList>
            <person name="Olsen J.L."/>
            <person name="Rouze P."/>
            <person name="Verhelst B."/>
            <person name="Lin Y.-C."/>
            <person name="Bayer T."/>
            <person name="Collen J."/>
            <person name="Dattolo E."/>
            <person name="De Paoli E."/>
            <person name="Dittami S."/>
            <person name="Maumus F."/>
            <person name="Michel G."/>
            <person name="Kersting A."/>
            <person name="Lauritano C."/>
            <person name="Lohaus R."/>
            <person name="Toepel M."/>
            <person name="Tonon T."/>
            <person name="Vanneste K."/>
            <person name="Amirebrahimi M."/>
            <person name="Brakel J."/>
            <person name="Bostroem C."/>
            <person name="Chovatia M."/>
            <person name="Grimwood J."/>
            <person name="Jenkins J.W."/>
            <person name="Jueterbock A."/>
            <person name="Mraz A."/>
            <person name="Stam W.T."/>
            <person name="Tice H."/>
            <person name="Bornberg-Bauer E."/>
            <person name="Green P.J."/>
            <person name="Pearson G.A."/>
            <person name="Procaccini G."/>
            <person name="Duarte C.M."/>
            <person name="Schmutz J."/>
            <person name="Reusch T.B.H."/>
            <person name="Van de Peer Y."/>
        </authorList>
    </citation>
    <scope>NUCLEOTIDE SEQUENCE [LARGE SCALE GENOMIC DNA]</scope>
    <source>
        <strain evidence="3">cv. Finnish</strain>
    </source>
</reference>
<sequence length="153" mass="17355">MAWTLLMIRLSRRKRLASKTSISQLFLASKHMINEHLSRHIEIGDVAMANTVQSSIIVCQICKKREHSAISCFNRHNEQLFPTKVDRSRQPRNNYNFRNNYKNNNKSPAPSANAVWYPASGASDHVTNDLQCIQDNHYSSKSLTVANGSLIGQ</sequence>
<proteinExistence type="predicted"/>
<dbReference type="AlphaFoldDB" id="A0A0K9Q3X4"/>
<protein>
    <submittedName>
        <fullName evidence="2">Uncharacterized protein</fullName>
    </submittedName>
</protein>
<feature type="region of interest" description="Disordered" evidence="1">
    <location>
        <begin position="88"/>
        <end position="110"/>
    </location>
</feature>
<feature type="compositionally biased region" description="Low complexity" evidence="1">
    <location>
        <begin position="92"/>
        <end position="110"/>
    </location>
</feature>
<name>A0A0K9Q3X4_ZOSMR</name>
<organism evidence="2 3">
    <name type="scientific">Zostera marina</name>
    <name type="common">Eelgrass</name>
    <dbReference type="NCBI Taxonomy" id="29655"/>
    <lineage>
        <taxon>Eukaryota</taxon>
        <taxon>Viridiplantae</taxon>
        <taxon>Streptophyta</taxon>
        <taxon>Embryophyta</taxon>
        <taxon>Tracheophyta</taxon>
        <taxon>Spermatophyta</taxon>
        <taxon>Magnoliopsida</taxon>
        <taxon>Liliopsida</taxon>
        <taxon>Zosteraceae</taxon>
        <taxon>Zostera</taxon>
    </lineage>
</organism>